<feature type="domain" description="ABC transporter" evidence="5">
    <location>
        <begin position="5"/>
        <end position="239"/>
    </location>
</feature>
<dbReference type="Pfam" id="PF08402">
    <property type="entry name" value="TOBE_2"/>
    <property type="match status" value="1"/>
</dbReference>
<dbReference type="InterPro" id="IPR003439">
    <property type="entry name" value="ABC_transporter-like_ATP-bd"/>
</dbReference>
<dbReference type="InterPro" id="IPR050093">
    <property type="entry name" value="ABC_SmlMolc_Importer"/>
</dbReference>
<sequence>MTSAVSLRDVSCVFRSAGKTVNAVAGVDLEVRPGEFFTLLGPSGSGKTTCLRMIGGFTLPTSGTIAIHGQDVSLLPPYARPVNTVFQDYALFPHMTILENVAYSLMVRGVDSTTREKKAQQLLETVQLPEVGQRKPPQLSGGQRQRVALARALISEPQVLLLDEPLGALDLKLREQMQSELKSLQRKLGITFIFVTHDQHEALSMSDRIGVFNKGRLEQVATPAELYNRPATRFVAEFVGAANVLQGGDARRYAPAEALMIRPEQIDLELGPQAGNGAPRTRGTVREVQFFGSFWRVQVQPDQGGATLLVDLPVQGSTVTPEPGASAQLYWSDTAMHVIETATQA</sequence>
<protein>
    <submittedName>
        <fullName evidence="6">Putative spermidine/putrescine transport system ATP-binding protein</fullName>
    </submittedName>
</protein>
<dbReference type="GO" id="GO:0015847">
    <property type="term" value="P:putrescine transport"/>
    <property type="evidence" value="ECO:0007669"/>
    <property type="project" value="UniProtKB-ARBA"/>
</dbReference>
<dbReference type="SMART" id="SM00382">
    <property type="entry name" value="AAA"/>
    <property type="match status" value="1"/>
</dbReference>
<dbReference type="AlphaFoldDB" id="A0A543L1T5"/>
<keyword evidence="4 6" id="KW-0067">ATP-binding</keyword>
<evidence type="ECO:0000256" key="2">
    <source>
        <dbReference type="ARBA" id="ARBA00022475"/>
    </source>
</evidence>
<evidence type="ECO:0000256" key="1">
    <source>
        <dbReference type="ARBA" id="ARBA00022448"/>
    </source>
</evidence>
<dbReference type="EMBL" id="VFPV01000003">
    <property type="protein sequence ID" value="TQN01306.1"/>
    <property type="molecule type" value="Genomic_DNA"/>
</dbReference>
<dbReference type="Proteomes" id="UP000316993">
    <property type="component" value="Unassembled WGS sequence"/>
</dbReference>
<dbReference type="PANTHER" id="PTHR42781:SF4">
    <property type="entry name" value="SPERMIDINE_PUTRESCINE IMPORT ATP-BINDING PROTEIN POTA"/>
    <property type="match status" value="1"/>
</dbReference>
<dbReference type="InterPro" id="IPR017871">
    <property type="entry name" value="ABC_transporter-like_CS"/>
</dbReference>
<dbReference type="GO" id="GO:0022857">
    <property type="term" value="F:transmembrane transporter activity"/>
    <property type="evidence" value="ECO:0007669"/>
    <property type="project" value="InterPro"/>
</dbReference>
<dbReference type="RefSeq" id="WP_066696011.1">
    <property type="nucleotide sequence ID" value="NZ_VFPV01000003.1"/>
</dbReference>
<evidence type="ECO:0000259" key="5">
    <source>
        <dbReference type="PROSITE" id="PS50893"/>
    </source>
</evidence>
<dbReference type="GO" id="GO:0043190">
    <property type="term" value="C:ATP-binding cassette (ABC) transporter complex"/>
    <property type="evidence" value="ECO:0007669"/>
    <property type="project" value="InterPro"/>
</dbReference>
<dbReference type="Gene3D" id="2.40.50.100">
    <property type="match status" value="1"/>
</dbReference>
<keyword evidence="2" id="KW-1003">Cell membrane</keyword>
<accession>A0A543L1T5</accession>
<comment type="caution">
    <text evidence="6">The sequence shown here is derived from an EMBL/GenBank/DDBJ whole genome shotgun (WGS) entry which is preliminary data.</text>
</comment>
<evidence type="ECO:0000256" key="3">
    <source>
        <dbReference type="ARBA" id="ARBA00022741"/>
    </source>
</evidence>
<dbReference type="InterPro" id="IPR003593">
    <property type="entry name" value="AAA+_ATPase"/>
</dbReference>
<dbReference type="FunFam" id="3.40.50.300:FF:000133">
    <property type="entry name" value="Spermidine/putrescine import ATP-binding protein PotA"/>
    <property type="match status" value="1"/>
</dbReference>
<dbReference type="InterPro" id="IPR013611">
    <property type="entry name" value="Transp-assoc_OB_typ2"/>
</dbReference>
<reference evidence="6 7" key="1">
    <citation type="submission" date="2019-06" db="EMBL/GenBank/DDBJ databases">
        <title>Genomic Encyclopedia of Archaeal and Bacterial Type Strains, Phase II (KMG-II): from individual species to whole genera.</title>
        <authorList>
            <person name="Goeker M."/>
        </authorList>
    </citation>
    <scope>NUCLEOTIDE SEQUENCE [LARGE SCALE GENOMIC DNA]</scope>
    <source>
        <strain evidence="6 7">DSM 7270</strain>
    </source>
</reference>
<proteinExistence type="predicted"/>
<dbReference type="Pfam" id="PF00005">
    <property type="entry name" value="ABC_tran"/>
    <property type="match status" value="1"/>
</dbReference>
<dbReference type="PANTHER" id="PTHR42781">
    <property type="entry name" value="SPERMIDINE/PUTRESCINE IMPORT ATP-BINDING PROTEIN POTA"/>
    <property type="match status" value="1"/>
</dbReference>
<keyword evidence="3" id="KW-0547">Nucleotide-binding</keyword>
<dbReference type="PROSITE" id="PS50893">
    <property type="entry name" value="ABC_TRANSPORTER_2"/>
    <property type="match status" value="1"/>
</dbReference>
<evidence type="ECO:0000313" key="7">
    <source>
        <dbReference type="Proteomes" id="UP000316993"/>
    </source>
</evidence>
<gene>
    <name evidence="6" type="ORF">BDD18_3262</name>
</gene>
<name>A0A543L1T5_9BURK</name>
<dbReference type="Gene3D" id="3.40.50.300">
    <property type="entry name" value="P-loop containing nucleotide triphosphate hydrolases"/>
    <property type="match status" value="1"/>
</dbReference>
<dbReference type="SUPFAM" id="SSF52540">
    <property type="entry name" value="P-loop containing nucleoside triphosphate hydrolases"/>
    <property type="match status" value="1"/>
</dbReference>
<dbReference type="GO" id="GO:0016887">
    <property type="term" value="F:ATP hydrolysis activity"/>
    <property type="evidence" value="ECO:0007669"/>
    <property type="project" value="InterPro"/>
</dbReference>
<dbReference type="SUPFAM" id="SSF50331">
    <property type="entry name" value="MOP-like"/>
    <property type="match status" value="1"/>
</dbReference>
<dbReference type="PROSITE" id="PS00211">
    <property type="entry name" value="ABC_TRANSPORTER_1"/>
    <property type="match status" value="1"/>
</dbReference>
<dbReference type="GO" id="GO:0005524">
    <property type="term" value="F:ATP binding"/>
    <property type="evidence" value="ECO:0007669"/>
    <property type="project" value="UniProtKB-KW"/>
</dbReference>
<dbReference type="InterPro" id="IPR027417">
    <property type="entry name" value="P-loop_NTPase"/>
</dbReference>
<keyword evidence="2" id="KW-0472">Membrane</keyword>
<evidence type="ECO:0000256" key="4">
    <source>
        <dbReference type="ARBA" id="ARBA00022840"/>
    </source>
</evidence>
<evidence type="ECO:0000313" key="6">
    <source>
        <dbReference type="EMBL" id="TQN01306.1"/>
    </source>
</evidence>
<keyword evidence="1" id="KW-0813">Transport</keyword>
<organism evidence="6 7">
    <name type="scientific">Acidovorax temperans</name>
    <dbReference type="NCBI Taxonomy" id="80878"/>
    <lineage>
        <taxon>Bacteria</taxon>
        <taxon>Pseudomonadati</taxon>
        <taxon>Pseudomonadota</taxon>
        <taxon>Betaproteobacteria</taxon>
        <taxon>Burkholderiales</taxon>
        <taxon>Comamonadaceae</taxon>
        <taxon>Acidovorax</taxon>
    </lineage>
</organism>
<dbReference type="InterPro" id="IPR008995">
    <property type="entry name" value="Mo/tungstate-bd_C_term_dom"/>
</dbReference>